<dbReference type="PROSITE" id="PS51733">
    <property type="entry name" value="BPL_LPL_CATALYTIC"/>
    <property type="match status" value="1"/>
</dbReference>
<sequence>MRDDLKATVIRENLPSQWLVDPRVTVLPSVDSTNTYAKQRLNHRPEIVVAERQTAGKGRFHHRFVSPAQSGIYLTIVWPLNDQADGGLEAARAAVAVVQAVAAVTGLELAIKWPNDLVFRHQKRGGLLIEQVQTSAGWQLLIGIGLNLAATDVPALPVSLTLADTPNQQWTRNQVIAAIYGQLTALFQQPAATWLAVYRQSVLWVGERVQFNVSGQAMIGILQGFDPHNRLQVQPQTGPLLVLEAERVSELMPLDQDYQKPNEPSNDFT</sequence>
<dbReference type="Pfam" id="PF03099">
    <property type="entry name" value="BPL_LplA_LipB"/>
    <property type="match status" value="1"/>
</dbReference>
<dbReference type="NCBIfam" id="TIGR00121">
    <property type="entry name" value="birA_ligase"/>
    <property type="match status" value="1"/>
</dbReference>
<keyword evidence="3" id="KW-0614">Plasmid</keyword>
<dbReference type="InterPro" id="IPR045864">
    <property type="entry name" value="aa-tRNA-synth_II/BPL/LPL"/>
</dbReference>
<dbReference type="EMBL" id="AP014681">
    <property type="protein sequence ID" value="BAP86839.1"/>
    <property type="molecule type" value="Genomic_DNA"/>
</dbReference>
<evidence type="ECO:0000313" key="3">
    <source>
        <dbReference type="EMBL" id="BAP86839.1"/>
    </source>
</evidence>
<accession>A0A0A1H0Q8</accession>
<dbReference type="RefSeq" id="WP_041095690.1">
    <property type="nucleotide sequence ID" value="NZ_AP014681.1"/>
</dbReference>
<dbReference type="PANTHER" id="PTHR12835:SF5">
    <property type="entry name" value="BIOTIN--PROTEIN LIGASE"/>
    <property type="match status" value="1"/>
</dbReference>
<organism evidence="3 4">
    <name type="scientific">Paucilactobacillus hokkaidonensis JCM 18461</name>
    <dbReference type="NCBI Taxonomy" id="1291742"/>
    <lineage>
        <taxon>Bacteria</taxon>
        <taxon>Bacillati</taxon>
        <taxon>Bacillota</taxon>
        <taxon>Bacilli</taxon>
        <taxon>Lactobacillales</taxon>
        <taxon>Lactobacillaceae</taxon>
        <taxon>Paucilactobacillus</taxon>
    </lineage>
</organism>
<name>A0A0A1H0Q8_9LACO</name>
<evidence type="ECO:0000313" key="4">
    <source>
        <dbReference type="Proteomes" id="UP000031620"/>
    </source>
</evidence>
<dbReference type="AlphaFoldDB" id="A0A0A1H0Q8"/>
<dbReference type="SUPFAM" id="SSF55681">
    <property type="entry name" value="Class II aaRS and biotin synthetases"/>
    <property type="match status" value="1"/>
</dbReference>
<dbReference type="HOGENOM" id="CLU_051096_1_0_9"/>
<dbReference type="Gene3D" id="3.30.930.10">
    <property type="entry name" value="Bira Bifunctional Protein, Domain 2"/>
    <property type="match status" value="1"/>
</dbReference>
<dbReference type="KEGG" id="lho:LOOC260_200650"/>
<dbReference type="GO" id="GO:0009249">
    <property type="term" value="P:protein lipoylation"/>
    <property type="evidence" value="ECO:0007669"/>
    <property type="project" value="UniProtKB-ARBA"/>
</dbReference>
<dbReference type="Proteomes" id="UP000031620">
    <property type="component" value="Plasmid pLOOC260-1"/>
</dbReference>
<reference evidence="3 4" key="1">
    <citation type="submission" date="2014-11" db="EMBL/GenBank/DDBJ databases">
        <title>Complete genome sequence and analysis of Lactobacillus hokkaidonensis LOOC260T.</title>
        <authorList>
            <person name="Tanizawa Y."/>
            <person name="Tohno M."/>
            <person name="Kaminuma E."/>
            <person name="Nakamura Y."/>
            <person name="Arita M."/>
        </authorList>
    </citation>
    <scope>NUCLEOTIDE SEQUENCE [LARGE SCALE GENOMIC DNA]</scope>
    <source>
        <strain evidence="3 4">LOOC260</strain>
        <plasmid evidence="4">pLOOC260-1 DNA</plasmid>
    </source>
</reference>
<dbReference type="InterPro" id="IPR004143">
    <property type="entry name" value="BPL_LPL_catalytic"/>
</dbReference>
<dbReference type="GO" id="GO:0016740">
    <property type="term" value="F:transferase activity"/>
    <property type="evidence" value="ECO:0007669"/>
    <property type="project" value="UniProtKB-ARBA"/>
</dbReference>
<dbReference type="GO" id="GO:0004077">
    <property type="term" value="F:biotin--[biotin carboxyl-carrier protein] ligase activity"/>
    <property type="evidence" value="ECO:0007669"/>
    <property type="project" value="InterPro"/>
</dbReference>
<dbReference type="InterPro" id="IPR004408">
    <property type="entry name" value="Biotin_CoA_COase_ligase"/>
</dbReference>
<evidence type="ECO:0000256" key="1">
    <source>
        <dbReference type="ARBA" id="ARBA00022598"/>
    </source>
</evidence>
<dbReference type="PANTHER" id="PTHR12835">
    <property type="entry name" value="BIOTIN PROTEIN LIGASE"/>
    <property type="match status" value="1"/>
</dbReference>
<feature type="domain" description="BPL/LPL catalytic" evidence="2">
    <location>
        <begin position="9"/>
        <end position="191"/>
    </location>
</feature>
<proteinExistence type="predicted"/>
<gene>
    <name evidence="3" type="primary">birA</name>
    <name evidence="3" type="ORF">LOOC260_200650</name>
</gene>
<keyword evidence="1 3" id="KW-0436">Ligase</keyword>
<geneLocation type="plasmid" evidence="4">
    <name>pLOOC260-1 DNA</name>
</geneLocation>
<protein>
    <submittedName>
        <fullName evidence="3">Biotin--[acetyl-CoA-carboxylase] ligase and biotin operon repressor</fullName>
    </submittedName>
</protein>
<dbReference type="GO" id="GO:0005737">
    <property type="term" value="C:cytoplasm"/>
    <property type="evidence" value="ECO:0007669"/>
    <property type="project" value="TreeGrafter"/>
</dbReference>
<evidence type="ECO:0000259" key="2">
    <source>
        <dbReference type="PROSITE" id="PS51733"/>
    </source>
</evidence>